<organism evidence="9 10">
    <name type="scientific">Pisolithus tinctorius Marx 270</name>
    <dbReference type="NCBI Taxonomy" id="870435"/>
    <lineage>
        <taxon>Eukaryota</taxon>
        <taxon>Fungi</taxon>
        <taxon>Dikarya</taxon>
        <taxon>Basidiomycota</taxon>
        <taxon>Agaricomycotina</taxon>
        <taxon>Agaricomycetes</taxon>
        <taxon>Agaricomycetidae</taxon>
        <taxon>Boletales</taxon>
        <taxon>Sclerodermatineae</taxon>
        <taxon>Pisolithaceae</taxon>
        <taxon>Pisolithus</taxon>
    </lineage>
</organism>
<dbReference type="STRING" id="870435.A0A0C3PVS0"/>
<accession>A0A0C3PVS0</accession>
<reference evidence="9 10" key="1">
    <citation type="submission" date="2014-04" db="EMBL/GenBank/DDBJ databases">
        <authorList>
            <consortium name="DOE Joint Genome Institute"/>
            <person name="Kuo A."/>
            <person name="Kohler A."/>
            <person name="Costa M.D."/>
            <person name="Nagy L.G."/>
            <person name="Floudas D."/>
            <person name="Copeland A."/>
            <person name="Barry K.W."/>
            <person name="Cichocki N."/>
            <person name="Veneault-Fourrey C."/>
            <person name="LaButti K."/>
            <person name="Lindquist E.A."/>
            <person name="Lipzen A."/>
            <person name="Lundell T."/>
            <person name="Morin E."/>
            <person name="Murat C."/>
            <person name="Sun H."/>
            <person name="Tunlid A."/>
            <person name="Henrissat B."/>
            <person name="Grigoriev I.V."/>
            <person name="Hibbett D.S."/>
            <person name="Martin F."/>
            <person name="Nordberg H.P."/>
            <person name="Cantor M.N."/>
            <person name="Hua S.X."/>
        </authorList>
    </citation>
    <scope>NUCLEOTIDE SEQUENCE [LARGE SCALE GENOMIC DNA]</scope>
    <source>
        <strain evidence="9 10">Marx 270</strain>
    </source>
</reference>
<gene>
    <name evidence="9" type="ORF">M404DRAFT_705074</name>
</gene>
<proteinExistence type="inferred from homology"/>
<feature type="compositionally biased region" description="Polar residues" evidence="8">
    <location>
        <begin position="526"/>
        <end position="548"/>
    </location>
</feature>
<evidence type="ECO:0000256" key="7">
    <source>
        <dbReference type="RuleBase" id="RU366044"/>
    </source>
</evidence>
<dbReference type="GO" id="GO:0005674">
    <property type="term" value="C:transcription factor TFIIF complex"/>
    <property type="evidence" value="ECO:0007669"/>
    <property type="project" value="TreeGrafter"/>
</dbReference>
<keyword evidence="6 7" id="KW-0539">Nucleus</keyword>
<dbReference type="InterPro" id="IPR008851">
    <property type="entry name" value="TFIIF-alpha"/>
</dbReference>
<comment type="function">
    <text evidence="7">TFIIF is a general transcription initiation factor that binds to RNA polymerase II and helps to recruit it to the initiation complex in collaboration with TFIIB. It promotes transcription elongation.</text>
</comment>
<dbReference type="OrthoDB" id="76676at2759"/>
<reference evidence="10" key="2">
    <citation type="submission" date="2015-01" db="EMBL/GenBank/DDBJ databases">
        <title>Evolutionary Origins and Diversification of the Mycorrhizal Mutualists.</title>
        <authorList>
            <consortium name="DOE Joint Genome Institute"/>
            <consortium name="Mycorrhizal Genomics Consortium"/>
            <person name="Kohler A."/>
            <person name="Kuo A."/>
            <person name="Nagy L.G."/>
            <person name="Floudas D."/>
            <person name="Copeland A."/>
            <person name="Barry K.W."/>
            <person name="Cichocki N."/>
            <person name="Veneault-Fourrey C."/>
            <person name="LaButti K."/>
            <person name="Lindquist E.A."/>
            <person name="Lipzen A."/>
            <person name="Lundell T."/>
            <person name="Morin E."/>
            <person name="Murat C."/>
            <person name="Riley R."/>
            <person name="Ohm R."/>
            <person name="Sun H."/>
            <person name="Tunlid A."/>
            <person name="Henrissat B."/>
            <person name="Grigoriev I.V."/>
            <person name="Hibbett D.S."/>
            <person name="Martin F."/>
        </authorList>
    </citation>
    <scope>NUCLEOTIDE SEQUENCE [LARGE SCALE GENOMIC DNA]</scope>
    <source>
        <strain evidence="10">Marx 270</strain>
    </source>
</reference>
<sequence length="685" mass="75069">MAPKSAESLLFHKKKRPLVKKEPSATPPSGSQGTSTPGTPRKSVPSRPQTVVDADDGSKLPEGEYSEYKLMSSALNGWKYDVMRFDSRKLIDISTWEAPIKLNRKELRRQETVEEQVPVRPMLGPDGKPVIGTDGRLVMVDADGRPINSGTGEESVKERDQKGKGTANGKKKVQKKTRQVFKVPEDVRQLKREERYPWVMEDARRNEVWIGQLEEVSKAETHALLMPAQQDVFKFVPAHRWYKFHKKPKHHIPDLQEAESLMARIQKNKDPERWLLHRRHGQGPSAATAAMFKADPDAVVGGAPLVYNASQSRGPGGRSLMSVNRGSRGLDEDEEGNSRRVKQEDDGEGHLDEQLFDDDVADDDEHEAQDMDDEEAKELEERLKREYKLANKQRDGYVDESEDEEDDNQLTKDGKFLKKLVRKLDKNVAYESDEERDPYASSDENEEEEEPPLVTNEPAIQPQPQQTKSRTPSQQPPSKPSQPSVVNAANGVGSRAVSPAPATGMGGHSVVAKRATSPKAPKPSVSRGNSPLGGTSSRAGSPTGSRATSPAASSGKSPVVPPPGSAATSQKRKATDDLSGVVSPTPTSNGNAQPKPKKRKPLPTGPPIEGELEEKMLIDWLQNAPNATTRDCIQHFTPYLTSEAKKARFTAMVKEVAQLKGGILILKNALRGESAAGSPVPTGAA</sequence>
<feature type="compositionally biased region" description="Polar residues" evidence="8">
    <location>
        <begin position="27"/>
        <end position="38"/>
    </location>
</feature>
<feature type="compositionally biased region" description="Basic and acidic residues" evidence="8">
    <location>
        <begin position="379"/>
        <end position="397"/>
    </location>
</feature>
<feature type="compositionally biased region" description="Acidic residues" evidence="8">
    <location>
        <begin position="398"/>
        <end position="408"/>
    </location>
</feature>
<keyword evidence="10" id="KW-1185">Reference proteome</keyword>
<dbReference type="GO" id="GO:0001096">
    <property type="term" value="F:TFIIF-class transcription factor complex binding"/>
    <property type="evidence" value="ECO:0007669"/>
    <property type="project" value="TreeGrafter"/>
</dbReference>
<dbReference type="Proteomes" id="UP000054217">
    <property type="component" value="Unassembled WGS sequence"/>
</dbReference>
<evidence type="ECO:0000256" key="4">
    <source>
        <dbReference type="ARBA" id="ARBA00023125"/>
    </source>
</evidence>
<comment type="similarity">
    <text evidence="2 7">Belongs to the TFIIF alpha subunit family.</text>
</comment>
<dbReference type="AlphaFoldDB" id="A0A0C3PVS0"/>
<dbReference type="EMBL" id="KN831947">
    <property type="protein sequence ID" value="KIO12959.1"/>
    <property type="molecule type" value="Genomic_DNA"/>
</dbReference>
<feature type="compositionally biased region" description="Polar residues" evidence="8">
    <location>
        <begin position="582"/>
        <end position="592"/>
    </location>
</feature>
<dbReference type="GO" id="GO:0006367">
    <property type="term" value="P:transcription initiation at RNA polymerase II promoter"/>
    <property type="evidence" value="ECO:0007669"/>
    <property type="project" value="InterPro"/>
</dbReference>
<evidence type="ECO:0000313" key="10">
    <source>
        <dbReference type="Proteomes" id="UP000054217"/>
    </source>
</evidence>
<dbReference type="SUPFAM" id="SSF50916">
    <property type="entry name" value="Rap30/74 interaction domains"/>
    <property type="match status" value="1"/>
</dbReference>
<evidence type="ECO:0000313" key="9">
    <source>
        <dbReference type="EMBL" id="KIO12959.1"/>
    </source>
</evidence>
<protein>
    <recommendedName>
        <fullName evidence="7">Transcription initiation factor IIF subunit alpha</fullName>
    </recommendedName>
</protein>
<dbReference type="PANTHER" id="PTHR13011:SF0">
    <property type="entry name" value="GENERAL TRANSCRIPTION FACTOR IIF SUBUNIT 1"/>
    <property type="match status" value="1"/>
</dbReference>
<evidence type="ECO:0000256" key="2">
    <source>
        <dbReference type="ARBA" id="ARBA00005249"/>
    </source>
</evidence>
<keyword evidence="4 7" id="KW-0238">DNA-binding</keyword>
<evidence type="ECO:0000256" key="6">
    <source>
        <dbReference type="ARBA" id="ARBA00023242"/>
    </source>
</evidence>
<evidence type="ECO:0000256" key="8">
    <source>
        <dbReference type="SAM" id="MobiDB-lite"/>
    </source>
</evidence>
<feature type="compositionally biased region" description="Basic and acidic residues" evidence="8">
    <location>
        <begin position="154"/>
        <end position="163"/>
    </location>
</feature>
<keyword evidence="5 7" id="KW-0804">Transcription</keyword>
<comment type="subcellular location">
    <subcellularLocation>
        <location evidence="1 7">Nucleus</location>
    </subcellularLocation>
</comment>
<dbReference type="FunCoup" id="A0A0C3PVS0">
    <property type="interactions" value="56"/>
</dbReference>
<evidence type="ECO:0000256" key="5">
    <source>
        <dbReference type="ARBA" id="ARBA00023163"/>
    </source>
</evidence>
<feature type="region of interest" description="Disordered" evidence="8">
    <location>
        <begin position="1"/>
        <end position="62"/>
    </location>
</feature>
<dbReference type="PANTHER" id="PTHR13011">
    <property type="entry name" value="TFIIF-ALPHA"/>
    <property type="match status" value="1"/>
</dbReference>
<keyword evidence="3 7" id="KW-0805">Transcription regulation</keyword>
<feature type="compositionally biased region" description="Low complexity" evidence="8">
    <location>
        <begin position="549"/>
        <end position="558"/>
    </location>
</feature>
<dbReference type="GO" id="GO:0016251">
    <property type="term" value="F:RNA polymerase II general transcription initiation factor activity"/>
    <property type="evidence" value="ECO:0007669"/>
    <property type="project" value="TreeGrafter"/>
</dbReference>
<dbReference type="GO" id="GO:0032968">
    <property type="term" value="P:positive regulation of transcription elongation by RNA polymerase II"/>
    <property type="evidence" value="ECO:0007669"/>
    <property type="project" value="InterPro"/>
</dbReference>
<feature type="region of interest" description="Disordered" evidence="8">
    <location>
        <begin position="142"/>
        <end position="178"/>
    </location>
</feature>
<feature type="compositionally biased region" description="Basic residues" evidence="8">
    <location>
        <begin position="169"/>
        <end position="178"/>
    </location>
</feature>
<dbReference type="InterPro" id="IPR011039">
    <property type="entry name" value="TFIIF_interaction"/>
</dbReference>
<evidence type="ECO:0000256" key="3">
    <source>
        <dbReference type="ARBA" id="ARBA00023015"/>
    </source>
</evidence>
<dbReference type="GO" id="GO:0003677">
    <property type="term" value="F:DNA binding"/>
    <property type="evidence" value="ECO:0007669"/>
    <property type="project" value="UniProtKB-KW"/>
</dbReference>
<feature type="region of interest" description="Disordered" evidence="8">
    <location>
        <begin position="308"/>
        <end position="607"/>
    </location>
</feature>
<dbReference type="InParanoid" id="A0A0C3PVS0"/>
<dbReference type="Pfam" id="PF05793">
    <property type="entry name" value="TFIIF_alpha"/>
    <property type="match status" value="1"/>
</dbReference>
<feature type="compositionally biased region" description="Acidic residues" evidence="8">
    <location>
        <begin position="354"/>
        <end position="378"/>
    </location>
</feature>
<evidence type="ECO:0000256" key="1">
    <source>
        <dbReference type="ARBA" id="ARBA00004123"/>
    </source>
</evidence>
<feature type="compositionally biased region" description="Basic and acidic residues" evidence="8">
    <location>
        <begin position="409"/>
        <end position="428"/>
    </location>
</feature>
<feature type="compositionally biased region" description="Low complexity" evidence="8">
    <location>
        <begin position="462"/>
        <end position="473"/>
    </location>
</feature>
<dbReference type="HOGENOM" id="CLU_016619_0_0_1"/>
<name>A0A0C3PVS0_PISTI</name>
<feature type="compositionally biased region" description="Basic and acidic residues" evidence="8">
    <location>
        <begin position="336"/>
        <end position="353"/>
    </location>
</feature>